<evidence type="ECO:0000313" key="6">
    <source>
        <dbReference type="EMBL" id="MBE3640276.1"/>
    </source>
</evidence>
<gene>
    <name evidence="6" type="ORF">ICN82_18890</name>
</gene>
<dbReference type="GO" id="GO:0016757">
    <property type="term" value="F:glycosyltransferase activity"/>
    <property type="evidence" value="ECO:0007669"/>
    <property type="project" value="UniProtKB-KW"/>
</dbReference>
<feature type="transmembrane region" description="Helical" evidence="4">
    <location>
        <begin position="548"/>
        <end position="569"/>
    </location>
</feature>
<evidence type="ECO:0000256" key="2">
    <source>
        <dbReference type="ARBA" id="ARBA00022676"/>
    </source>
</evidence>
<comment type="caution">
    <text evidence="6">The sequence shown here is derived from an EMBL/GenBank/DDBJ whole genome shotgun (WGS) entry which is preliminary data.</text>
</comment>
<sequence>MDPVPFASASRPSAPATARPRLGELLRARGLVDSAQIEEALALHHSADLRLGEALLATGALGRSDVTALLEEQWGARHVDLRAAPPDPRLARRAGVPDCLRKRVLPWRDIGGATVLVTEDPAGFAALRAGYEALFGPVMMALATPGEVGAAIALQHAGELVERAETRVPRSLACRAWQPRPFRVAMAVLVTCSLLAALLAPAFLLVLLLGVACLGLAGLIVLKCATLLPRPDPGRGAEIHQLHGGMRAGRLPVISILVPLYREERIAAQLVRRLERLDYPAALLDVCLVVEADDAITHATVAATELPPWMRVIAVPGGRLKTKPRAMNYALDFCRGSIVGIYDAEDAPEPGQLRQVAARFAVAGPQVACLQGCLDFYNTGLNWMSRCFTLEYAAWFRVMLPGVARLGLAVPLGGTTVFFRRDVLESLGGWDPHNVTEDADLGIRLARAGYVTEILDMTTWEEANCRPWPWVKQRSRWLKGYAMTYAVHMRRPLRLWRELGSRSFWAFQAMFLGTLVQFALAPVLWSLWLIPLGLGHPVRGVIPDPGMAAIALFFGLSEMTMAAMAALALQRTGRLRLLPWILTLHPYFALASLATAKALWEMLHKPFYWDKTQHGKFGGSAGGARALRLIRGGTGRAAA</sequence>
<keyword evidence="7" id="KW-1185">Reference proteome</keyword>
<dbReference type="SUPFAM" id="SSF160246">
    <property type="entry name" value="EspE N-terminal domain-like"/>
    <property type="match status" value="1"/>
</dbReference>
<dbReference type="Proteomes" id="UP000609121">
    <property type="component" value="Unassembled WGS sequence"/>
</dbReference>
<evidence type="ECO:0000256" key="4">
    <source>
        <dbReference type="SAM" id="Phobius"/>
    </source>
</evidence>
<evidence type="ECO:0000256" key="3">
    <source>
        <dbReference type="ARBA" id="ARBA00022679"/>
    </source>
</evidence>
<dbReference type="CDD" id="cd06427">
    <property type="entry name" value="CESA_like_2"/>
    <property type="match status" value="1"/>
</dbReference>
<dbReference type="PANTHER" id="PTHR43630:SF1">
    <property type="entry name" value="POLY-BETA-1,6-N-ACETYL-D-GLUCOSAMINE SYNTHASE"/>
    <property type="match status" value="1"/>
</dbReference>
<feature type="transmembrane region" description="Helical" evidence="4">
    <location>
        <begin position="504"/>
        <end position="528"/>
    </location>
</feature>
<feature type="transmembrane region" description="Helical" evidence="4">
    <location>
        <begin position="206"/>
        <end position="228"/>
    </location>
</feature>
<keyword evidence="4" id="KW-0472">Membrane</keyword>
<evidence type="ECO:0000256" key="1">
    <source>
        <dbReference type="ARBA" id="ARBA00006739"/>
    </source>
</evidence>
<dbReference type="InterPro" id="IPR029044">
    <property type="entry name" value="Nucleotide-diphossugar_trans"/>
</dbReference>
<reference evidence="6" key="1">
    <citation type="submission" date="2020-09" db="EMBL/GenBank/DDBJ databases">
        <title>A novel bacterium of genus Mangrovicoccus, isolated from South China Sea.</title>
        <authorList>
            <person name="Huang H."/>
            <person name="Mo K."/>
            <person name="Hu Y."/>
        </authorList>
    </citation>
    <scope>NUCLEOTIDE SEQUENCE</scope>
    <source>
        <strain evidence="6">HB182678</strain>
    </source>
</reference>
<keyword evidence="3" id="KW-0808">Transferase</keyword>
<evidence type="ECO:0000313" key="7">
    <source>
        <dbReference type="Proteomes" id="UP000609121"/>
    </source>
</evidence>
<evidence type="ECO:0000259" key="5">
    <source>
        <dbReference type="Pfam" id="PF05157"/>
    </source>
</evidence>
<dbReference type="SUPFAM" id="SSF53448">
    <property type="entry name" value="Nucleotide-diphospho-sugar transferases"/>
    <property type="match status" value="1"/>
</dbReference>
<dbReference type="Pfam" id="PF05157">
    <property type="entry name" value="MshEN"/>
    <property type="match status" value="1"/>
</dbReference>
<keyword evidence="2" id="KW-0328">Glycosyltransferase</keyword>
<dbReference type="Pfam" id="PF13641">
    <property type="entry name" value="Glyco_tranf_2_3"/>
    <property type="match status" value="1"/>
</dbReference>
<dbReference type="InterPro" id="IPR037257">
    <property type="entry name" value="T2SS_E_N_sf"/>
</dbReference>
<dbReference type="Gene3D" id="3.90.550.10">
    <property type="entry name" value="Spore Coat Polysaccharide Biosynthesis Protein SpsA, Chain A"/>
    <property type="match status" value="1"/>
</dbReference>
<keyword evidence="4" id="KW-1133">Transmembrane helix</keyword>
<feature type="domain" description="Type II secretion system protein GspE N-terminal" evidence="5">
    <location>
        <begin position="75"/>
        <end position="152"/>
    </location>
</feature>
<dbReference type="EMBL" id="JACVXA010000081">
    <property type="protein sequence ID" value="MBE3640276.1"/>
    <property type="molecule type" value="Genomic_DNA"/>
</dbReference>
<dbReference type="RefSeq" id="WP_193186131.1">
    <property type="nucleotide sequence ID" value="NZ_JACVXA010000081.1"/>
</dbReference>
<feature type="transmembrane region" description="Helical" evidence="4">
    <location>
        <begin position="581"/>
        <end position="600"/>
    </location>
</feature>
<organism evidence="6 7">
    <name type="scientific">Mangrovicoccus algicola</name>
    <dbReference type="NCBI Taxonomy" id="2771008"/>
    <lineage>
        <taxon>Bacteria</taxon>
        <taxon>Pseudomonadati</taxon>
        <taxon>Pseudomonadota</taxon>
        <taxon>Alphaproteobacteria</taxon>
        <taxon>Rhodobacterales</taxon>
        <taxon>Paracoccaceae</taxon>
        <taxon>Mangrovicoccus</taxon>
    </lineage>
</organism>
<keyword evidence="4" id="KW-0812">Transmembrane</keyword>
<dbReference type="PANTHER" id="PTHR43630">
    <property type="entry name" value="POLY-BETA-1,6-N-ACETYL-D-GLUCOSAMINE SYNTHASE"/>
    <property type="match status" value="1"/>
</dbReference>
<dbReference type="InterPro" id="IPR007831">
    <property type="entry name" value="T2SS_GspE_N"/>
</dbReference>
<dbReference type="AlphaFoldDB" id="A0A8J7CMD6"/>
<name>A0A8J7CMD6_9RHOB</name>
<comment type="similarity">
    <text evidence="1">Belongs to the glycosyltransferase 2 family.</text>
</comment>
<accession>A0A8J7CMD6</accession>
<proteinExistence type="inferred from homology"/>
<protein>
    <submittedName>
        <fullName evidence="6">Glycosyltransferase</fullName>
    </submittedName>
</protein>